<reference evidence="6" key="2">
    <citation type="submission" date="2021-09" db="EMBL/GenBank/DDBJ databases">
        <authorList>
            <person name="Jia N."/>
            <person name="Wang J."/>
            <person name="Shi W."/>
            <person name="Du L."/>
            <person name="Sun Y."/>
            <person name="Zhan W."/>
            <person name="Jiang J."/>
            <person name="Wang Q."/>
            <person name="Zhang B."/>
            <person name="Ji P."/>
            <person name="Sakyi L.B."/>
            <person name="Cui X."/>
            <person name="Yuan T."/>
            <person name="Jiang B."/>
            <person name="Yang W."/>
            <person name="Lam T.T.-Y."/>
            <person name="Chang Q."/>
            <person name="Ding S."/>
            <person name="Wang X."/>
            <person name="Zhu J."/>
            <person name="Ruan X."/>
            <person name="Zhao L."/>
            <person name="Wei J."/>
            <person name="Que T."/>
            <person name="Du C."/>
            <person name="Cheng J."/>
            <person name="Dai P."/>
            <person name="Han X."/>
            <person name="Huang E."/>
            <person name="Gao Y."/>
            <person name="Liu J."/>
            <person name="Shao H."/>
            <person name="Ye R."/>
            <person name="Li L."/>
            <person name="Wei W."/>
            <person name="Wang X."/>
            <person name="Wang C."/>
            <person name="Huo Q."/>
            <person name="Li W."/>
            <person name="Guo W."/>
            <person name="Chen H."/>
            <person name="Chen S."/>
            <person name="Zhou L."/>
            <person name="Zhou L."/>
            <person name="Ni X."/>
            <person name="Tian J."/>
            <person name="Zhou Y."/>
            <person name="Sheng Y."/>
            <person name="Liu T."/>
            <person name="Pan Y."/>
            <person name="Xia L."/>
            <person name="Li J."/>
            <person name="Zhao F."/>
            <person name="Cao W."/>
        </authorList>
    </citation>
    <scope>NUCLEOTIDE SEQUENCE</scope>
    <source>
        <strain evidence="6">Rmic-2018</strain>
        <tissue evidence="6">Larvae</tissue>
    </source>
</reference>
<feature type="domain" description="THAP-type" evidence="5">
    <location>
        <begin position="2"/>
        <end position="46"/>
    </location>
</feature>
<sequence length="81" mass="9258">MCCVSQCTNSAVKDEISLQCTNFHSFPLDVRLKKEWVVKLRIGKPVTPPMKDQLLKEHVGSLLNPCMCHLVKKTQMKPFVM</sequence>
<keyword evidence="1" id="KW-0479">Metal-binding</keyword>
<evidence type="ECO:0000256" key="4">
    <source>
        <dbReference type="ARBA" id="ARBA00023125"/>
    </source>
</evidence>
<dbReference type="InterPro" id="IPR006612">
    <property type="entry name" value="THAP_Znf"/>
</dbReference>
<gene>
    <name evidence="6" type="ORF">HPB51_021940</name>
</gene>
<keyword evidence="3" id="KW-0862">Zinc</keyword>
<accession>A0A9J6F7P0</accession>
<keyword evidence="2" id="KW-0863">Zinc-finger</keyword>
<evidence type="ECO:0000256" key="2">
    <source>
        <dbReference type="ARBA" id="ARBA00022771"/>
    </source>
</evidence>
<dbReference type="GO" id="GO:0008270">
    <property type="term" value="F:zinc ion binding"/>
    <property type="evidence" value="ECO:0007669"/>
    <property type="project" value="UniProtKB-KW"/>
</dbReference>
<dbReference type="Proteomes" id="UP000821866">
    <property type="component" value="Chromosome 1"/>
</dbReference>
<evidence type="ECO:0000259" key="5">
    <source>
        <dbReference type="Pfam" id="PF05485"/>
    </source>
</evidence>
<dbReference type="VEuPathDB" id="VectorBase:LOC119162131"/>
<keyword evidence="4" id="KW-0238">DNA-binding</keyword>
<evidence type="ECO:0000313" key="7">
    <source>
        <dbReference type="Proteomes" id="UP000821866"/>
    </source>
</evidence>
<evidence type="ECO:0000313" key="6">
    <source>
        <dbReference type="EMBL" id="KAH8042329.1"/>
    </source>
</evidence>
<keyword evidence="7" id="KW-1185">Reference proteome</keyword>
<evidence type="ECO:0000256" key="1">
    <source>
        <dbReference type="ARBA" id="ARBA00022723"/>
    </source>
</evidence>
<dbReference type="Pfam" id="PF05485">
    <property type="entry name" value="THAP"/>
    <property type="match status" value="1"/>
</dbReference>
<dbReference type="EMBL" id="JABSTU010000001">
    <property type="protein sequence ID" value="KAH8042329.1"/>
    <property type="molecule type" value="Genomic_DNA"/>
</dbReference>
<reference evidence="6" key="1">
    <citation type="journal article" date="2020" name="Cell">
        <title>Large-Scale Comparative Analyses of Tick Genomes Elucidate Their Genetic Diversity and Vector Capacities.</title>
        <authorList>
            <consortium name="Tick Genome and Microbiome Consortium (TIGMIC)"/>
            <person name="Jia N."/>
            <person name="Wang J."/>
            <person name="Shi W."/>
            <person name="Du L."/>
            <person name="Sun Y."/>
            <person name="Zhan W."/>
            <person name="Jiang J.F."/>
            <person name="Wang Q."/>
            <person name="Zhang B."/>
            <person name="Ji P."/>
            <person name="Bell-Sakyi L."/>
            <person name="Cui X.M."/>
            <person name="Yuan T.T."/>
            <person name="Jiang B.G."/>
            <person name="Yang W.F."/>
            <person name="Lam T.T."/>
            <person name="Chang Q.C."/>
            <person name="Ding S.J."/>
            <person name="Wang X.J."/>
            <person name="Zhu J.G."/>
            <person name="Ruan X.D."/>
            <person name="Zhao L."/>
            <person name="Wei J.T."/>
            <person name="Ye R.Z."/>
            <person name="Que T.C."/>
            <person name="Du C.H."/>
            <person name="Zhou Y.H."/>
            <person name="Cheng J.X."/>
            <person name="Dai P.F."/>
            <person name="Guo W.B."/>
            <person name="Han X.H."/>
            <person name="Huang E.J."/>
            <person name="Li L.F."/>
            <person name="Wei W."/>
            <person name="Gao Y.C."/>
            <person name="Liu J.Z."/>
            <person name="Shao H.Z."/>
            <person name="Wang X."/>
            <person name="Wang C.C."/>
            <person name="Yang T.C."/>
            <person name="Huo Q.B."/>
            <person name="Li W."/>
            <person name="Chen H.Y."/>
            <person name="Chen S.E."/>
            <person name="Zhou L.G."/>
            <person name="Ni X.B."/>
            <person name="Tian J.H."/>
            <person name="Sheng Y."/>
            <person name="Liu T."/>
            <person name="Pan Y.S."/>
            <person name="Xia L.Y."/>
            <person name="Li J."/>
            <person name="Zhao F."/>
            <person name="Cao W.C."/>
        </authorList>
    </citation>
    <scope>NUCLEOTIDE SEQUENCE</scope>
    <source>
        <strain evidence="6">Rmic-2018</strain>
    </source>
</reference>
<name>A0A9J6F7P0_RHIMP</name>
<organism evidence="6 7">
    <name type="scientific">Rhipicephalus microplus</name>
    <name type="common">Cattle tick</name>
    <name type="synonym">Boophilus microplus</name>
    <dbReference type="NCBI Taxonomy" id="6941"/>
    <lineage>
        <taxon>Eukaryota</taxon>
        <taxon>Metazoa</taxon>
        <taxon>Ecdysozoa</taxon>
        <taxon>Arthropoda</taxon>
        <taxon>Chelicerata</taxon>
        <taxon>Arachnida</taxon>
        <taxon>Acari</taxon>
        <taxon>Parasitiformes</taxon>
        <taxon>Ixodida</taxon>
        <taxon>Ixodoidea</taxon>
        <taxon>Ixodidae</taxon>
        <taxon>Rhipicephalinae</taxon>
        <taxon>Rhipicephalus</taxon>
        <taxon>Boophilus</taxon>
    </lineage>
</organism>
<evidence type="ECO:0000256" key="3">
    <source>
        <dbReference type="ARBA" id="ARBA00022833"/>
    </source>
</evidence>
<protein>
    <recommendedName>
        <fullName evidence="5">THAP-type domain-containing protein</fullName>
    </recommendedName>
</protein>
<dbReference type="AlphaFoldDB" id="A0A9J6F7P0"/>
<dbReference type="GO" id="GO:0003677">
    <property type="term" value="F:DNA binding"/>
    <property type="evidence" value="ECO:0007669"/>
    <property type="project" value="UniProtKB-KW"/>
</dbReference>
<proteinExistence type="predicted"/>
<comment type="caution">
    <text evidence="6">The sequence shown here is derived from an EMBL/GenBank/DDBJ whole genome shotgun (WGS) entry which is preliminary data.</text>
</comment>